<feature type="region of interest" description="Disordered" evidence="2">
    <location>
        <begin position="1"/>
        <end position="27"/>
    </location>
</feature>
<dbReference type="InterPro" id="IPR027417">
    <property type="entry name" value="P-loop_NTPase"/>
</dbReference>
<dbReference type="Pfam" id="PF24883">
    <property type="entry name" value="NPHP3_N"/>
    <property type="match status" value="1"/>
</dbReference>
<proteinExistence type="predicted"/>
<dbReference type="Proteomes" id="UP000250140">
    <property type="component" value="Unassembled WGS sequence"/>
</dbReference>
<dbReference type="AlphaFoldDB" id="A0A8E2JM57"/>
<reference evidence="4 5" key="1">
    <citation type="journal article" date="2016" name="Nat. Commun.">
        <title>Ectomycorrhizal ecology is imprinted in the genome of the dominant symbiotic fungus Cenococcum geophilum.</title>
        <authorList>
            <consortium name="DOE Joint Genome Institute"/>
            <person name="Peter M."/>
            <person name="Kohler A."/>
            <person name="Ohm R.A."/>
            <person name="Kuo A."/>
            <person name="Krutzmann J."/>
            <person name="Morin E."/>
            <person name="Arend M."/>
            <person name="Barry K.W."/>
            <person name="Binder M."/>
            <person name="Choi C."/>
            <person name="Clum A."/>
            <person name="Copeland A."/>
            <person name="Grisel N."/>
            <person name="Haridas S."/>
            <person name="Kipfer T."/>
            <person name="LaButti K."/>
            <person name="Lindquist E."/>
            <person name="Lipzen A."/>
            <person name="Maire R."/>
            <person name="Meier B."/>
            <person name="Mihaltcheva S."/>
            <person name="Molinier V."/>
            <person name="Murat C."/>
            <person name="Poggeler S."/>
            <person name="Quandt C.A."/>
            <person name="Sperisen C."/>
            <person name="Tritt A."/>
            <person name="Tisserant E."/>
            <person name="Crous P.W."/>
            <person name="Henrissat B."/>
            <person name="Nehls U."/>
            <person name="Egli S."/>
            <person name="Spatafora J.W."/>
            <person name="Grigoriev I.V."/>
            <person name="Martin F.M."/>
        </authorList>
    </citation>
    <scope>NUCLEOTIDE SEQUENCE [LARGE SCALE GENOMIC DNA]</scope>
    <source>
        <strain evidence="4 5">CBS 207.34</strain>
    </source>
</reference>
<gene>
    <name evidence="4" type="ORF">AOQ84DRAFT_229435</name>
</gene>
<feature type="domain" description="Nephrocystin 3-like N-terminal" evidence="3">
    <location>
        <begin position="330"/>
        <end position="521"/>
    </location>
</feature>
<dbReference type="Gene3D" id="3.40.50.300">
    <property type="entry name" value="P-loop containing nucleotide triphosphate hydrolases"/>
    <property type="match status" value="1"/>
</dbReference>
<dbReference type="EMBL" id="KV750982">
    <property type="protein sequence ID" value="OCL02223.1"/>
    <property type="molecule type" value="Genomic_DNA"/>
</dbReference>
<protein>
    <recommendedName>
        <fullName evidence="3">Nephrocystin 3-like N-terminal domain-containing protein</fullName>
    </recommendedName>
</protein>
<organism evidence="4 5">
    <name type="scientific">Glonium stellatum</name>
    <dbReference type="NCBI Taxonomy" id="574774"/>
    <lineage>
        <taxon>Eukaryota</taxon>
        <taxon>Fungi</taxon>
        <taxon>Dikarya</taxon>
        <taxon>Ascomycota</taxon>
        <taxon>Pezizomycotina</taxon>
        <taxon>Dothideomycetes</taxon>
        <taxon>Pleosporomycetidae</taxon>
        <taxon>Gloniales</taxon>
        <taxon>Gloniaceae</taxon>
        <taxon>Glonium</taxon>
    </lineage>
</organism>
<dbReference type="PANTHER" id="PTHR10039:SF5">
    <property type="entry name" value="NACHT DOMAIN-CONTAINING PROTEIN"/>
    <property type="match status" value="1"/>
</dbReference>
<evidence type="ECO:0000256" key="2">
    <source>
        <dbReference type="SAM" id="MobiDB-lite"/>
    </source>
</evidence>
<keyword evidence="1" id="KW-0677">Repeat</keyword>
<name>A0A8E2JM57_9PEZI</name>
<evidence type="ECO:0000256" key="1">
    <source>
        <dbReference type="ARBA" id="ARBA00022737"/>
    </source>
</evidence>
<evidence type="ECO:0000313" key="4">
    <source>
        <dbReference type="EMBL" id="OCL02223.1"/>
    </source>
</evidence>
<dbReference type="InterPro" id="IPR056884">
    <property type="entry name" value="NPHP3-like_N"/>
</dbReference>
<evidence type="ECO:0000259" key="3">
    <source>
        <dbReference type="Pfam" id="PF24883"/>
    </source>
</evidence>
<dbReference type="PANTHER" id="PTHR10039">
    <property type="entry name" value="AMELOGENIN"/>
    <property type="match status" value="1"/>
</dbReference>
<dbReference type="SUPFAM" id="SSF53474">
    <property type="entry name" value="alpha/beta-Hydrolases"/>
    <property type="match status" value="1"/>
</dbReference>
<dbReference type="OrthoDB" id="5086500at2759"/>
<evidence type="ECO:0000313" key="5">
    <source>
        <dbReference type="Proteomes" id="UP000250140"/>
    </source>
</evidence>
<dbReference type="Gene3D" id="3.40.50.1820">
    <property type="entry name" value="alpha/beta hydrolase"/>
    <property type="match status" value="1"/>
</dbReference>
<dbReference type="InterPro" id="IPR029058">
    <property type="entry name" value="AB_hydrolase_fold"/>
</dbReference>
<sequence>MSESLDAKYRNGMNEVHTPPRDVGGSRNSSSLVANIVFVHGLFGHPWKTWADGAVKEPKKPFWPKDLLPDTLKNVRIFSFGYDADIGKFMSPASKNSVQDHGANLLNDLSFLIERKEEKSVPFIFVAHSLGGLVLKEKKSKHIQALNQSSTARDHRKRVVESTHGIIFLGTPHRGSDAASYGKIAFTLTKVFASQNANTKLLRALEKSSEVLERITKSFYETWNQHDEMQIYSFHEEKDVTKLGIFHMRIVSPECAKIGHVNELTGSIPEDHMHIAKFRGPSDPGFVRIRNVLINWAGEIEDNKRNCLKSLNKPDARARIRQVSPHHKDSFDWLFTDQVSFGEWLADDEERFSPIFWITGKPGSGKSTIMRFAMQDDRLLNLVPEGKGKPIGYFFHLRGKDIVQKSLHGMLRELVYQLLSQFPDYFQCIKSLYQDLVLESHSRKPEWDVTNLKQCLLSLSEMPIESQARNRFILFIDALDENQDSQENNEAVAIVKQLVELFAQRKEKTPGNVLKICLASRPWPIFQKALGNDPRIPRFAINEFTKRDIENYTSQHLTSVMSEVNESWGSSVEQLVEIVGKKAHGVFMWVRIVVQNLCQAIVDGGSFADLEDYLAKLPEELDRLYQDIVTRIKPSYALEALVCCRIILFSQTRFTLNSLHRATKTCIHGTFDASNWTTQQQLAWLKSRTGGLIDVVESVGDTDSPFVQLIHQTAQEFVRSGLMGLSKTTFEPFWLDLDGNYLIYTAFLNNSSLEREVSPADGNIDPFNYLRALDAALDEDAHHEDPKSSKKPLYSAIQKHLAKEAERRSERALSRLEKSEELLELKIGFKQQLDATPISTGPRSLSQFIGDPSLLGCLALEQLESLLAESRSAEQRQPVPYQLRRRYQVEKKRLHLAQHLRVIVEDLHNSIFWQPHSEVIERQQQCVLLFVAALGPRAPASQGTDRPRMVTRILERFSSDLVGSALMIDPTSKNASRFNEIIGQCNAHVRSNMGESLLITLILIDEHPLVDEDMRLRIAHVLLSHGAPLELIKVQGSKGELHSMSPLHFALRFKSKKWSDLLLRHNAKFTKEESAASMDMLSFRDFTLPGIELAKDSLYRNLDTETDESSYPGWLLGGIVGGSIGCPNVGKAFVNASRRSTGN</sequence>
<accession>A0A8E2JM57</accession>
<keyword evidence="5" id="KW-1185">Reference proteome</keyword>
<dbReference type="SUPFAM" id="SSF52540">
    <property type="entry name" value="P-loop containing nucleoside triphosphate hydrolases"/>
    <property type="match status" value="1"/>
</dbReference>